<sequence length="100" mass="10932">MPYRGTGLPLRRSGTAPSRPAHKVEFLEAAMMGPLRRFTMDGFRALQEHRAEARLQERRQHFAQPGPAGGARETVPAGARLSLAMRAPTLAEHVALSGMD</sequence>
<reference evidence="1" key="1">
    <citation type="submission" date="2021-02" db="EMBL/GenBank/DDBJ databases">
        <authorList>
            <person name="Dougan E. K."/>
            <person name="Rhodes N."/>
            <person name="Thang M."/>
            <person name="Chan C."/>
        </authorList>
    </citation>
    <scope>NUCLEOTIDE SEQUENCE</scope>
</reference>
<gene>
    <name evidence="1" type="ORF">SNAT2548_LOCUS20205</name>
</gene>
<protein>
    <submittedName>
        <fullName evidence="1">Uncharacterized protein</fullName>
    </submittedName>
</protein>
<accession>A0A812QA80</accession>
<organism evidence="1 2">
    <name type="scientific">Symbiodinium natans</name>
    <dbReference type="NCBI Taxonomy" id="878477"/>
    <lineage>
        <taxon>Eukaryota</taxon>
        <taxon>Sar</taxon>
        <taxon>Alveolata</taxon>
        <taxon>Dinophyceae</taxon>
        <taxon>Suessiales</taxon>
        <taxon>Symbiodiniaceae</taxon>
        <taxon>Symbiodinium</taxon>
    </lineage>
</organism>
<evidence type="ECO:0000313" key="1">
    <source>
        <dbReference type="EMBL" id="CAE7370393.1"/>
    </source>
</evidence>
<proteinExistence type="predicted"/>
<evidence type="ECO:0000313" key="2">
    <source>
        <dbReference type="Proteomes" id="UP000604046"/>
    </source>
</evidence>
<dbReference type="AlphaFoldDB" id="A0A812QA80"/>
<keyword evidence="2" id="KW-1185">Reference proteome</keyword>
<dbReference type="EMBL" id="CAJNDS010002203">
    <property type="protein sequence ID" value="CAE7370393.1"/>
    <property type="molecule type" value="Genomic_DNA"/>
</dbReference>
<name>A0A812QA80_9DINO</name>
<comment type="caution">
    <text evidence="1">The sequence shown here is derived from an EMBL/GenBank/DDBJ whole genome shotgun (WGS) entry which is preliminary data.</text>
</comment>
<dbReference type="Proteomes" id="UP000604046">
    <property type="component" value="Unassembled WGS sequence"/>
</dbReference>